<keyword evidence="6" id="KW-1185">Reference proteome</keyword>
<dbReference type="EC" id="5.4.99.-" evidence="3"/>
<gene>
    <name evidence="5" type="ORF">C5O19_07595</name>
</gene>
<dbReference type="SUPFAM" id="SSF55120">
    <property type="entry name" value="Pseudouridine synthase"/>
    <property type="match status" value="1"/>
</dbReference>
<dbReference type="GO" id="GO:0001522">
    <property type="term" value="P:pseudouridine synthesis"/>
    <property type="evidence" value="ECO:0007669"/>
    <property type="project" value="InterPro"/>
</dbReference>
<evidence type="ECO:0000313" key="5">
    <source>
        <dbReference type="EMBL" id="PQA59501.1"/>
    </source>
</evidence>
<sequence>MSMSIHRYFIVNKPFRMLSQFTGAESLPMLGELAYDFPAGTHCIGRLDSTSEGLLLLTTNQQVTRLLFESQTPHLRQYLVQVYKQVSPATLQQLRTGVPIQISGALHYITTPCEVEIVEKPDGLFESGWSYPDDRPHTWLLISLTEGKFRQIRKMLKAVRHHCQRLIRVAIEDLTLGDLQPGQVREIPESEFFAKLKIPYPN</sequence>
<dbReference type="Pfam" id="PF00849">
    <property type="entry name" value="PseudoU_synth_2"/>
    <property type="match status" value="1"/>
</dbReference>
<comment type="caution">
    <text evidence="5">The sequence shown here is derived from an EMBL/GenBank/DDBJ whole genome shotgun (WGS) entry which is preliminary data.</text>
</comment>
<feature type="domain" description="Pseudouridine synthase RsuA/RluA-like" evidence="4">
    <location>
        <begin position="8"/>
        <end position="157"/>
    </location>
</feature>
<dbReference type="PANTHER" id="PTHR47683:SF2">
    <property type="entry name" value="RNA-BINDING S4 DOMAIN-CONTAINING PROTEIN"/>
    <property type="match status" value="1"/>
</dbReference>
<dbReference type="Gene3D" id="3.30.70.1560">
    <property type="entry name" value="Alpha-L RNA-binding motif"/>
    <property type="match status" value="1"/>
</dbReference>
<dbReference type="InterPro" id="IPR020103">
    <property type="entry name" value="PsdUridine_synth_cat_dom_sf"/>
</dbReference>
<dbReference type="GO" id="GO:0006364">
    <property type="term" value="P:rRNA processing"/>
    <property type="evidence" value="ECO:0007669"/>
    <property type="project" value="UniProtKB-ARBA"/>
</dbReference>
<dbReference type="GO" id="GO:0140098">
    <property type="term" value="F:catalytic activity, acting on RNA"/>
    <property type="evidence" value="ECO:0007669"/>
    <property type="project" value="UniProtKB-ARBA"/>
</dbReference>
<dbReference type="InterPro" id="IPR000748">
    <property type="entry name" value="PsdUridine_synth_RsuA/RluB/E/F"/>
</dbReference>
<dbReference type="InterPro" id="IPR006145">
    <property type="entry name" value="PsdUridine_synth_RsuA/RluA"/>
</dbReference>
<dbReference type="Gene3D" id="3.30.70.580">
    <property type="entry name" value="Pseudouridine synthase I, catalytic domain, N-terminal subdomain"/>
    <property type="match status" value="1"/>
</dbReference>
<name>A0A2S7IP59_9BACT</name>
<dbReference type="NCBIfam" id="TIGR00093">
    <property type="entry name" value="pseudouridine synthase"/>
    <property type="match status" value="1"/>
</dbReference>
<dbReference type="InterPro" id="IPR020094">
    <property type="entry name" value="TruA/RsuA/RluB/E/F_N"/>
</dbReference>
<dbReference type="InterPro" id="IPR050343">
    <property type="entry name" value="RsuA_PseudoU_synthase"/>
</dbReference>
<dbReference type="InterPro" id="IPR018496">
    <property type="entry name" value="PsdUridine_synth_RsuA/RluB_CS"/>
</dbReference>
<dbReference type="OrthoDB" id="1012272at2"/>
<dbReference type="InterPro" id="IPR042092">
    <property type="entry name" value="PsdUridine_s_RsuA/RluB/E/F_cat"/>
</dbReference>
<dbReference type="PANTHER" id="PTHR47683">
    <property type="entry name" value="PSEUDOURIDINE SYNTHASE FAMILY PROTEIN-RELATED"/>
    <property type="match status" value="1"/>
</dbReference>
<evidence type="ECO:0000256" key="2">
    <source>
        <dbReference type="ARBA" id="ARBA00023235"/>
    </source>
</evidence>
<evidence type="ECO:0000313" key="6">
    <source>
        <dbReference type="Proteomes" id="UP000239590"/>
    </source>
</evidence>
<dbReference type="Proteomes" id="UP000239590">
    <property type="component" value="Unassembled WGS sequence"/>
</dbReference>
<reference evidence="6" key="1">
    <citation type="submission" date="2018-02" db="EMBL/GenBank/DDBJ databases">
        <title>Genome sequencing of Solimonas sp. HR-BB.</title>
        <authorList>
            <person name="Lee Y."/>
            <person name="Jeon C.O."/>
        </authorList>
    </citation>
    <scope>NUCLEOTIDE SEQUENCE [LARGE SCALE GENOMIC DNA]</scope>
    <source>
        <strain evidence="6">HR-U</strain>
    </source>
</reference>
<dbReference type="PROSITE" id="PS01149">
    <property type="entry name" value="PSI_RSU"/>
    <property type="match status" value="1"/>
</dbReference>
<dbReference type="EMBL" id="PTRA01000001">
    <property type="protein sequence ID" value="PQA59501.1"/>
    <property type="molecule type" value="Genomic_DNA"/>
</dbReference>
<dbReference type="GO" id="GO:0003723">
    <property type="term" value="F:RNA binding"/>
    <property type="evidence" value="ECO:0007669"/>
    <property type="project" value="InterPro"/>
</dbReference>
<accession>A0A2S7IP59</accession>
<keyword evidence="2 3" id="KW-0413">Isomerase</keyword>
<evidence type="ECO:0000256" key="1">
    <source>
        <dbReference type="ARBA" id="ARBA00008348"/>
    </source>
</evidence>
<organism evidence="5 6">
    <name type="scientific">Siphonobacter curvatus</name>
    <dbReference type="NCBI Taxonomy" id="2094562"/>
    <lineage>
        <taxon>Bacteria</taxon>
        <taxon>Pseudomonadati</taxon>
        <taxon>Bacteroidota</taxon>
        <taxon>Cytophagia</taxon>
        <taxon>Cytophagales</taxon>
        <taxon>Cytophagaceae</taxon>
        <taxon>Siphonobacter</taxon>
    </lineage>
</organism>
<evidence type="ECO:0000259" key="4">
    <source>
        <dbReference type="Pfam" id="PF00849"/>
    </source>
</evidence>
<dbReference type="GO" id="GO:0009982">
    <property type="term" value="F:pseudouridine synthase activity"/>
    <property type="evidence" value="ECO:0007669"/>
    <property type="project" value="InterPro"/>
</dbReference>
<comment type="similarity">
    <text evidence="1 3">Belongs to the pseudouridine synthase RsuA family.</text>
</comment>
<protein>
    <recommendedName>
        <fullName evidence="3">Pseudouridine synthase</fullName>
        <ecNumber evidence="3">5.4.99.-</ecNumber>
    </recommendedName>
</protein>
<dbReference type="AlphaFoldDB" id="A0A2S7IP59"/>
<proteinExistence type="inferred from homology"/>
<evidence type="ECO:0000256" key="3">
    <source>
        <dbReference type="RuleBase" id="RU003887"/>
    </source>
</evidence>